<evidence type="ECO:0000256" key="3">
    <source>
        <dbReference type="ARBA" id="ARBA00022776"/>
    </source>
</evidence>
<evidence type="ECO:0000313" key="9">
    <source>
        <dbReference type="EMBL" id="THH30277.1"/>
    </source>
</evidence>
<feature type="region of interest" description="Disordered" evidence="8">
    <location>
        <begin position="183"/>
        <end position="229"/>
    </location>
</feature>
<dbReference type="GO" id="GO:0005680">
    <property type="term" value="C:anaphase-promoting complex"/>
    <property type="evidence" value="ECO:0007669"/>
    <property type="project" value="UniProtKB-ARBA"/>
</dbReference>
<feature type="repeat" description="TPR" evidence="7">
    <location>
        <begin position="482"/>
        <end position="515"/>
    </location>
</feature>
<dbReference type="InterPro" id="IPR019734">
    <property type="entry name" value="TPR_rpt"/>
</dbReference>
<dbReference type="GO" id="GO:0031145">
    <property type="term" value="P:anaphase-promoting complex-dependent catabolic process"/>
    <property type="evidence" value="ECO:0007669"/>
    <property type="project" value="TreeGrafter"/>
</dbReference>
<feature type="compositionally biased region" description="Basic and acidic residues" evidence="8">
    <location>
        <begin position="724"/>
        <end position="747"/>
    </location>
</feature>
<feature type="region of interest" description="Disordered" evidence="8">
    <location>
        <begin position="724"/>
        <end position="775"/>
    </location>
</feature>
<dbReference type="Proteomes" id="UP000308730">
    <property type="component" value="Unassembled WGS sequence"/>
</dbReference>
<evidence type="ECO:0000256" key="1">
    <source>
        <dbReference type="ARBA" id="ARBA00022618"/>
    </source>
</evidence>
<organism evidence="9 10">
    <name type="scientific">Antrodiella citrinella</name>
    <dbReference type="NCBI Taxonomy" id="2447956"/>
    <lineage>
        <taxon>Eukaryota</taxon>
        <taxon>Fungi</taxon>
        <taxon>Dikarya</taxon>
        <taxon>Basidiomycota</taxon>
        <taxon>Agaricomycotina</taxon>
        <taxon>Agaricomycetes</taxon>
        <taxon>Polyporales</taxon>
        <taxon>Steccherinaceae</taxon>
        <taxon>Antrodiella</taxon>
    </lineage>
</organism>
<evidence type="ECO:0000256" key="7">
    <source>
        <dbReference type="PROSITE-ProRule" id="PRU00339"/>
    </source>
</evidence>
<evidence type="ECO:0000256" key="6">
    <source>
        <dbReference type="ARBA" id="ARBA00023306"/>
    </source>
</evidence>
<dbReference type="SUPFAM" id="SSF48452">
    <property type="entry name" value="TPR-like"/>
    <property type="match status" value="2"/>
</dbReference>
<dbReference type="OrthoDB" id="10006270at2759"/>
<name>A0A4S4MXF3_9APHY</name>
<dbReference type="SMART" id="SM00028">
    <property type="entry name" value="TPR"/>
    <property type="match status" value="6"/>
</dbReference>
<keyword evidence="3" id="KW-0498">Mitosis</keyword>
<feature type="region of interest" description="Disordered" evidence="8">
    <location>
        <begin position="69"/>
        <end position="98"/>
    </location>
</feature>
<evidence type="ECO:0000256" key="2">
    <source>
        <dbReference type="ARBA" id="ARBA00022737"/>
    </source>
</evidence>
<dbReference type="Gene3D" id="1.25.40.10">
    <property type="entry name" value="Tetratricopeptide repeat domain"/>
    <property type="match status" value="2"/>
</dbReference>
<dbReference type="PROSITE" id="PS50293">
    <property type="entry name" value="TPR_REGION"/>
    <property type="match status" value="1"/>
</dbReference>
<feature type="repeat" description="TPR" evidence="7">
    <location>
        <begin position="625"/>
        <end position="658"/>
    </location>
</feature>
<evidence type="ECO:0000256" key="5">
    <source>
        <dbReference type="ARBA" id="ARBA00022803"/>
    </source>
</evidence>
<dbReference type="GO" id="GO:0045842">
    <property type="term" value="P:positive regulation of mitotic metaphase/anaphase transition"/>
    <property type="evidence" value="ECO:0007669"/>
    <property type="project" value="TreeGrafter"/>
</dbReference>
<dbReference type="Pfam" id="PF12895">
    <property type="entry name" value="ANAPC3"/>
    <property type="match status" value="1"/>
</dbReference>
<evidence type="ECO:0000313" key="10">
    <source>
        <dbReference type="Proteomes" id="UP000308730"/>
    </source>
</evidence>
<feature type="region of interest" description="Disordered" evidence="8">
    <location>
        <begin position="1"/>
        <end position="34"/>
    </location>
</feature>
<sequence length="775" mass="86645">MPATPPPSDFHPISSGMGGFPSPSSSRPRHSLNSSFSFGPQSLVNSYAEANSSMASNARSFALDPNRSILPASPLRSSPRMARKAKTTGGGRHPLAMDNTDVFQDYGERMQEDEETHEWGMVDRMRLWRHDALMQHLYETAAFWGDKVVSWTNDPNDAFWLAQTYFLTHQYSRAERLLVRPFPTTPPPPRKAPDGAPLNGHAFTSDMKGKGRETAFDPSNMPPPPLPARIPVGGPGEMVDVAVDYEGGGVSRLVDMSVACRYLAAQCQMRQGKWHDATEMLGEANPFRGSANSGPEVPNMDGGIKIEASMCHLRGILMIKLNRPNQAKNCFMEALSLDVKCYESFMHLVSSEMLTPDEEWDFVQSLAYRDQTPEDAEFVRLMYMSRLRKYKHPEQHAIARRRLVEDYGLGDNPDVLFSFADALYGQFRWADCLAITTRILGLTAVHAPTMPLHIACLHHISRLHSKLFILAHELVEREPESHISWYAVGVWYMSVKKYSDARTYFSKTSLMDPRFSPAWIAFAHTFALEGEHDHAVTAYSTCSRMFNGSHLPLMFIGMEQIILSNSQQADEALNAAHAMCEGDPLLANERGVMAFNHGRYEQALSLFQEAITLAQVTQSSEIAWASTYVNLGTCYRKLDRLEDAKNTYKRVLQLDPRNATALAFLGIVHHMLEEIDEAIVRYHETLSIEPINGHVLELLNLALDYSAQNKSFLRKAMPLGEDEWSKNMREQGEKAGLKARDKGKYKETSAAPPPSTSTSAGTATPGTTVDEEMSI</sequence>
<keyword evidence="4" id="KW-0833">Ubl conjugation pathway</keyword>
<keyword evidence="5 7" id="KW-0802">TPR repeat</keyword>
<dbReference type="PANTHER" id="PTHR12558">
    <property type="entry name" value="CELL DIVISION CYCLE 16,23,27"/>
    <property type="match status" value="1"/>
</dbReference>
<evidence type="ECO:0000256" key="8">
    <source>
        <dbReference type="SAM" id="MobiDB-lite"/>
    </source>
</evidence>
<dbReference type="Pfam" id="PF13181">
    <property type="entry name" value="TPR_8"/>
    <property type="match status" value="1"/>
</dbReference>
<feature type="compositionally biased region" description="Low complexity" evidence="8">
    <location>
        <begin position="756"/>
        <end position="768"/>
    </location>
</feature>
<keyword evidence="1" id="KW-0132">Cell division</keyword>
<feature type="compositionally biased region" description="Low complexity" evidence="8">
    <location>
        <begin position="20"/>
        <end position="34"/>
    </location>
</feature>
<protein>
    <submittedName>
        <fullName evidence="9">Uncharacterized protein</fullName>
    </submittedName>
</protein>
<feature type="repeat" description="TPR" evidence="7">
    <location>
        <begin position="659"/>
        <end position="692"/>
    </location>
</feature>
<keyword evidence="6" id="KW-0131">Cell cycle</keyword>
<reference evidence="9 10" key="1">
    <citation type="submission" date="2019-02" db="EMBL/GenBank/DDBJ databases">
        <title>Genome sequencing of the rare red list fungi Antrodiella citrinella (Flaviporus citrinellus).</title>
        <authorList>
            <person name="Buettner E."/>
            <person name="Kellner H."/>
        </authorList>
    </citation>
    <scope>NUCLEOTIDE SEQUENCE [LARGE SCALE GENOMIC DNA]</scope>
    <source>
        <strain evidence="9 10">DSM 108506</strain>
    </source>
</reference>
<evidence type="ECO:0000256" key="4">
    <source>
        <dbReference type="ARBA" id="ARBA00022786"/>
    </source>
</evidence>
<dbReference type="GO" id="GO:0016567">
    <property type="term" value="P:protein ubiquitination"/>
    <property type="evidence" value="ECO:0007669"/>
    <property type="project" value="TreeGrafter"/>
</dbReference>
<dbReference type="InterPro" id="IPR011990">
    <property type="entry name" value="TPR-like_helical_dom_sf"/>
</dbReference>
<dbReference type="PROSITE" id="PS50005">
    <property type="entry name" value="TPR"/>
    <property type="match status" value="3"/>
</dbReference>
<accession>A0A4S4MXF3</accession>
<dbReference type="Pfam" id="PF13424">
    <property type="entry name" value="TPR_12"/>
    <property type="match status" value="1"/>
</dbReference>
<dbReference type="GO" id="GO:0051301">
    <property type="term" value="P:cell division"/>
    <property type="evidence" value="ECO:0007669"/>
    <property type="project" value="UniProtKB-KW"/>
</dbReference>
<dbReference type="GO" id="GO:0005737">
    <property type="term" value="C:cytoplasm"/>
    <property type="evidence" value="ECO:0007669"/>
    <property type="project" value="TreeGrafter"/>
</dbReference>
<proteinExistence type="predicted"/>
<keyword evidence="2" id="KW-0677">Repeat</keyword>
<comment type="caution">
    <text evidence="9">The sequence shown here is derived from an EMBL/GenBank/DDBJ whole genome shotgun (WGS) entry which is preliminary data.</text>
</comment>
<keyword evidence="10" id="KW-1185">Reference proteome</keyword>
<gene>
    <name evidence="9" type="ORF">EUX98_g3907</name>
</gene>
<dbReference type="AlphaFoldDB" id="A0A4S4MXF3"/>
<dbReference type="PANTHER" id="PTHR12558:SF9">
    <property type="entry name" value="CELL DIVISION CYCLE PROTEIN 16 HOMOLOG"/>
    <property type="match status" value="1"/>
</dbReference>
<dbReference type="EMBL" id="SGPM01000087">
    <property type="protein sequence ID" value="THH30277.1"/>
    <property type="molecule type" value="Genomic_DNA"/>
</dbReference>